<keyword evidence="3" id="KW-1185">Reference proteome</keyword>
<reference evidence="3" key="1">
    <citation type="journal article" date="2019" name="Int. J. Syst. Evol. Microbiol.">
        <title>The Global Catalogue of Microorganisms (GCM) 10K type strain sequencing project: providing services to taxonomists for standard genome sequencing and annotation.</title>
        <authorList>
            <consortium name="The Broad Institute Genomics Platform"/>
            <consortium name="The Broad Institute Genome Sequencing Center for Infectious Disease"/>
            <person name="Wu L."/>
            <person name="Ma J."/>
        </authorList>
    </citation>
    <scope>NUCLEOTIDE SEQUENCE [LARGE SCALE GENOMIC DNA]</scope>
    <source>
        <strain evidence="3">CCTCC AB 2017081</strain>
    </source>
</reference>
<dbReference type="PANTHER" id="PTHR14237">
    <property type="entry name" value="MOLYBDOPTERIN COFACTOR SULFURASE MOSC"/>
    <property type="match status" value="1"/>
</dbReference>
<protein>
    <submittedName>
        <fullName evidence="2">MOSC domain-containing protein</fullName>
    </submittedName>
</protein>
<dbReference type="RefSeq" id="WP_322474947.1">
    <property type="nucleotide sequence ID" value="NZ_JBHRZG010000012.1"/>
</dbReference>
<dbReference type="InterPro" id="IPR011037">
    <property type="entry name" value="Pyrv_Knase-like_insert_dom_sf"/>
</dbReference>
<comment type="caution">
    <text evidence="2">The sequence shown here is derived from an EMBL/GenBank/DDBJ whole genome shotgun (WGS) entry which is preliminary data.</text>
</comment>
<dbReference type="PANTHER" id="PTHR14237:SF19">
    <property type="entry name" value="MITOCHONDRIAL AMIDOXIME REDUCING COMPONENT 1"/>
    <property type="match status" value="1"/>
</dbReference>
<dbReference type="SUPFAM" id="SSF50800">
    <property type="entry name" value="PK beta-barrel domain-like"/>
    <property type="match status" value="1"/>
</dbReference>
<evidence type="ECO:0000313" key="2">
    <source>
        <dbReference type="EMBL" id="MFC3833604.1"/>
    </source>
</evidence>
<dbReference type="SUPFAM" id="SSF141673">
    <property type="entry name" value="MOSC N-terminal domain-like"/>
    <property type="match status" value="1"/>
</dbReference>
<evidence type="ECO:0000259" key="1">
    <source>
        <dbReference type="PROSITE" id="PS51340"/>
    </source>
</evidence>
<dbReference type="Pfam" id="PF03473">
    <property type="entry name" value="MOSC"/>
    <property type="match status" value="1"/>
</dbReference>
<dbReference type="PROSITE" id="PS51340">
    <property type="entry name" value="MOSC"/>
    <property type="match status" value="1"/>
</dbReference>
<accession>A0ABV7ZBX2</accession>
<dbReference type="Pfam" id="PF03476">
    <property type="entry name" value="MOSC_N"/>
    <property type="match status" value="1"/>
</dbReference>
<feature type="domain" description="MOSC" evidence="1">
    <location>
        <begin position="103"/>
        <end position="258"/>
    </location>
</feature>
<sequence>MTTTLSALSIYPVKSCAGLRLTEATAEPRGLTGDRRWALVGPRGRLLTQRDLPRMQVIEPVWDGTLRGLRAPGLPDLDLPPEPQGGRVPATLWGGAIGGLVVSPAAPAWLEAVLGMPCDLIALPGDADRWQEGKPYRAPLGYADGNPYHLVTTASVDTLGGAARSPLDFRPNVVIEGTLPFEEDGWRRVQIGAATFQVVESCARCGVVNVDPHGTMTAEPLRTLSRRRRQGRHVLFGQHLILEGGGADLRIGDAVTVLESSPEPNPCYA</sequence>
<organism evidence="2 3">
    <name type="scientific">Deinococcus rufus</name>
    <dbReference type="NCBI Taxonomy" id="2136097"/>
    <lineage>
        <taxon>Bacteria</taxon>
        <taxon>Thermotogati</taxon>
        <taxon>Deinococcota</taxon>
        <taxon>Deinococci</taxon>
        <taxon>Deinococcales</taxon>
        <taxon>Deinococcaceae</taxon>
        <taxon>Deinococcus</taxon>
    </lineage>
</organism>
<dbReference type="EMBL" id="JBHRZG010000012">
    <property type="protein sequence ID" value="MFC3833604.1"/>
    <property type="molecule type" value="Genomic_DNA"/>
</dbReference>
<dbReference type="InterPro" id="IPR005303">
    <property type="entry name" value="MOCOS_middle"/>
</dbReference>
<proteinExistence type="predicted"/>
<name>A0ABV7ZBX2_9DEIO</name>
<dbReference type="InterPro" id="IPR005302">
    <property type="entry name" value="MoCF_Sase_C"/>
</dbReference>
<dbReference type="Proteomes" id="UP001595803">
    <property type="component" value="Unassembled WGS sequence"/>
</dbReference>
<evidence type="ECO:0000313" key="3">
    <source>
        <dbReference type="Proteomes" id="UP001595803"/>
    </source>
</evidence>
<gene>
    <name evidence="2" type="ORF">ACFOSB_12110</name>
</gene>